<dbReference type="PANTHER" id="PTHR35446">
    <property type="entry name" value="SI:CH211-175M2.5"/>
    <property type="match status" value="1"/>
</dbReference>
<protein>
    <submittedName>
        <fullName evidence="2">Carboxymuconolactone decarboxylase</fullName>
    </submittedName>
</protein>
<dbReference type="GO" id="GO:0051920">
    <property type="term" value="F:peroxiredoxin activity"/>
    <property type="evidence" value="ECO:0007669"/>
    <property type="project" value="InterPro"/>
</dbReference>
<accession>A0A066UP90</accession>
<dbReference type="Proteomes" id="UP000027219">
    <property type="component" value="Unassembled WGS sequence"/>
</dbReference>
<dbReference type="InterPro" id="IPR003779">
    <property type="entry name" value="CMD-like"/>
</dbReference>
<dbReference type="RefSeq" id="WP_032550767.1">
    <property type="nucleotide sequence ID" value="NZ_JFFR01000013.1"/>
</dbReference>
<dbReference type="Gene3D" id="1.20.1290.10">
    <property type="entry name" value="AhpD-like"/>
    <property type="match status" value="1"/>
</dbReference>
<dbReference type="AlphaFoldDB" id="A0A066UP90"/>
<keyword evidence="3" id="KW-1185">Reference proteome</keyword>
<sequence length="188" mass="21167">MSTEFTYYDAETAPEESKVLVEQSLKGFGMLPNLHAVLAEAPATYEAYNTVFELFMNNTTFSPLEQQVVFMTANFENNCHYCVPGHTWMMKAGKMPDEVIEALREGTAIPDTKLQALHDFTKELLDNRGHIGDERLQAFLDAGFTKRQALEVLTGLSAKLISNFTNAIAHTEPDAPFQKYAWTHPSER</sequence>
<dbReference type="InterPro" id="IPR029032">
    <property type="entry name" value="AhpD-like"/>
</dbReference>
<dbReference type="STRING" id="212667.VFDL14_22550"/>
<organism evidence="2 3">
    <name type="scientific">Vibrio fortis</name>
    <dbReference type="NCBI Taxonomy" id="212667"/>
    <lineage>
        <taxon>Bacteria</taxon>
        <taxon>Pseudomonadati</taxon>
        <taxon>Pseudomonadota</taxon>
        <taxon>Gammaproteobacteria</taxon>
        <taxon>Vibrionales</taxon>
        <taxon>Vibrionaceae</taxon>
        <taxon>Vibrio</taxon>
    </lineage>
</organism>
<evidence type="ECO:0000313" key="3">
    <source>
        <dbReference type="Proteomes" id="UP000027219"/>
    </source>
</evidence>
<dbReference type="OrthoDB" id="9808310at2"/>
<gene>
    <name evidence="2" type="ORF">VFDL14_22550</name>
</gene>
<evidence type="ECO:0000313" key="2">
    <source>
        <dbReference type="EMBL" id="KDN28900.1"/>
    </source>
</evidence>
<comment type="caution">
    <text evidence="2">The sequence shown here is derived from an EMBL/GenBank/DDBJ whole genome shotgun (WGS) entry which is preliminary data.</text>
</comment>
<dbReference type="Pfam" id="PF02627">
    <property type="entry name" value="CMD"/>
    <property type="match status" value="1"/>
</dbReference>
<dbReference type="SUPFAM" id="SSF69118">
    <property type="entry name" value="AhpD-like"/>
    <property type="match status" value="1"/>
</dbReference>
<proteinExistence type="predicted"/>
<feature type="domain" description="Carboxymuconolactone decarboxylase-like" evidence="1">
    <location>
        <begin position="42"/>
        <end position="108"/>
    </location>
</feature>
<reference evidence="2 3" key="1">
    <citation type="submission" date="2014-02" db="EMBL/GenBank/DDBJ databases">
        <title>Vibrio fortis Dalian14 Genome Sequencing.</title>
        <authorList>
            <person name="Wang Y."/>
            <person name="Song L."/>
            <person name="Liu G."/>
            <person name="Ding J."/>
        </authorList>
    </citation>
    <scope>NUCLEOTIDE SEQUENCE [LARGE SCALE GENOMIC DNA]</scope>
    <source>
        <strain evidence="2 3">Dalian14</strain>
    </source>
</reference>
<evidence type="ECO:0000259" key="1">
    <source>
        <dbReference type="Pfam" id="PF02627"/>
    </source>
</evidence>
<name>A0A066UP90_9VIBR</name>
<dbReference type="EMBL" id="JFFR01000013">
    <property type="protein sequence ID" value="KDN28900.1"/>
    <property type="molecule type" value="Genomic_DNA"/>
</dbReference>
<dbReference type="PANTHER" id="PTHR35446:SF3">
    <property type="entry name" value="CMD DOMAIN-CONTAINING PROTEIN"/>
    <property type="match status" value="1"/>
</dbReference>